<dbReference type="EMBL" id="AICL01000001">
    <property type="protein sequence ID" value="EIA33482.1"/>
    <property type="molecule type" value="Genomic_DNA"/>
</dbReference>
<dbReference type="AlphaFoldDB" id="H7FWP3"/>
<comment type="caution">
    <text evidence="1">The sequence shown here is derived from an EMBL/GenBank/DDBJ whole genome shotgun (WGS) entry which is preliminary data.</text>
</comment>
<dbReference type="Proteomes" id="UP000003657">
    <property type="component" value="Unassembled WGS sequence"/>
</dbReference>
<proteinExistence type="predicted"/>
<sequence length="88" mass="9481">GCHLSKTRGGFRLPKNWWVVHVFPKDGGGFPVSLKNVVGVSLFPKRLSGVLTLPLRAEVRSSVSIKELSGVSAFPKEVEGSIQVHSKG</sequence>
<feature type="non-terminal residue" evidence="1">
    <location>
        <position position="1"/>
    </location>
</feature>
<accession>H7FWP3</accession>
<reference evidence="1 2" key="1">
    <citation type="journal article" date="2012" name="J. Bacteriol.">
        <title>Genome Sequence of Lactobacillus salivarius SMXD51, a Potential Probiotic Strain Isolated from Chicken Cecum, Showing Anti-Campylobacter Activity.</title>
        <authorList>
            <person name="Kergourlay G."/>
            <person name="Messaoudi S."/>
            <person name="Dousset X."/>
            <person name="Prevost H."/>
        </authorList>
    </citation>
    <scope>NUCLEOTIDE SEQUENCE [LARGE SCALE GENOMIC DNA]</scope>
    <source>
        <strain evidence="1 2">SMXD51</strain>
    </source>
</reference>
<organism evidence="1 2">
    <name type="scientific">Ligilactobacillus salivarius SMXD51</name>
    <dbReference type="NCBI Taxonomy" id="1108963"/>
    <lineage>
        <taxon>Bacteria</taxon>
        <taxon>Bacillati</taxon>
        <taxon>Bacillota</taxon>
        <taxon>Bacilli</taxon>
        <taxon>Lactobacillales</taxon>
        <taxon>Lactobacillaceae</taxon>
        <taxon>Ligilactobacillus</taxon>
    </lineage>
</organism>
<dbReference type="HOGENOM" id="CLU_2459949_0_0_9"/>
<dbReference type="PATRIC" id="fig|1108963.3.peg.1866"/>
<dbReference type="RefSeq" id="WP_003708846.1">
    <property type="nucleotide sequence ID" value="NZ_AICL01000001.1"/>
</dbReference>
<evidence type="ECO:0000313" key="1">
    <source>
        <dbReference type="EMBL" id="EIA33482.1"/>
    </source>
</evidence>
<evidence type="ECO:0000313" key="2">
    <source>
        <dbReference type="Proteomes" id="UP000003657"/>
    </source>
</evidence>
<gene>
    <name evidence="1" type="ORF">SMXD51_00005</name>
</gene>
<protein>
    <submittedName>
        <fullName evidence="1">Uncharacterized protein</fullName>
    </submittedName>
</protein>
<name>H7FWP3_9LACO</name>